<evidence type="ECO:0000313" key="2">
    <source>
        <dbReference type="Proteomes" id="UP001175000"/>
    </source>
</evidence>
<dbReference type="Proteomes" id="UP001175000">
    <property type="component" value="Unassembled WGS sequence"/>
</dbReference>
<reference evidence="1" key="1">
    <citation type="submission" date="2023-06" db="EMBL/GenBank/DDBJ databases">
        <title>Genome-scale phylogeny and comparative genomics of the fungal order Sordariales.</title>
        <authorList>
            <consortium name="Lawrence Berkeley National Laboratory"/>
            <person name="Hensen N."/>
            <person name="Bonometti L."/>
            <person name="Westerberg I."/>
            <person name="Brannstrom I.O."/>
            <person name="Guillou S."/>
            <person name="Cros-Aarteil S."/>
            <person name="Calhoun S."/>
            <person name="Haridas S."/>
            <person name="Kuo A."/>
            <person name="Mondo S."/>
            <person name="Pangilinan J."/>
            <person name="Riley R."/>
            <person name="Labutti K."/>
            <person name="Andreopoulos B."/>
            <person name="Lipzen A."/>
            <person name="Chen C."/>
            <person name="Yanf M."/>
            <person name="Daum C."/>
            <person name="Ng V."/>
            <person name="Clum A."/>
            <person name="Steindorff A."/>
            <person name="Ohm R."/>
            <person name="Martin F."/>
            <person name="Silar P."/>
            <person name="Natvig D."/>
            <person name="Lalanne C."/>
            <person name="Gautier V."/>
            <person name="Ament-Velasquez S.L."/>
            <person name="Kruys A."/>
            <person name="Hutchinson M.I."/>
            <person name="Powell A.J."/>
            <person name="Barry K."/>
            <person name="Miller A.N."/>
            <person name="Grigoriev I.V."/>
            <person name="Debuchy R."/>
            <person name="Gladieux P."/>
            <person name="Thoren M.H."/>
            <person name="Johannesson H."/>
        </authorList>
    </citation>
    <scope>NUCLEOTIDE SEQUENCE</scope>
    <source>
        <strain evidence="1">CBS 606.72</strain>
    </source>
</reference>
<keyword evidence="2" id="KW-1185">Reference proteome</keyword>
<gene>
    <name evidence="1" type="ORF">B0T14DRAFT_568425</name>
</gene>
<sequence>MSTLTVFVQSKIRSPSTSPLSPATFKQWYEQIHIPDLLALPEITSAGRFVKSDIVTPDDELAAAGFPYLAVYPGLSREWLKDERCGFLKVPLHSEILPGEKGFVFDVADFEMGGYEVLGRVKRRAGEGRGMVVVPVEGEVVEGKGWETVVGESRGMLELGEGEGESVVMRYDFSPTGMGPREKEVGEGVLFVGGRYLVLHQLESLPPKEVPEQWGKKPVVYSLIRAFGESEGPLI</sequence>
<comment type="caution">
    <text evidence="1">The sequence shown here is derived from an EMBL/GenBank/DDBJ whole genome shotgun (WGS) entry which is preliminary data.</text>
</comment>
<accession>A0AA39WK27</accession>
<name>A0AA39WK27_9PEZI</name>
<organism evidence="1 2">
    <name type="scientific">Immersiella caudata</name>
    <dbReference type="NCBI Taxonomy" id="314043"/>
    <lineage>
        <taxon>Eukaryota</taxon>
        <taxon>Fungi</taxon>
        <taxon>Dikarya</taxon>
        <taxon>Ascomycota</taxon>
        <taxon>Pezizomycotina</taxon>
        <taxon>Sordariomycetes</taxon>
        <taxon>Sordariomycetidae</taxon>
        <taxon>Sordariales</taxon>
        <taxon>Lasiosphaeriaceae</taxon>
        <taxon>Immersiella</taxon>
    </lineage>
</organism>
<protein>
    <submittedName>
        <fullName evidence="1">Uncharacterized protein</fullName>
    </submittedName>
</protein>
<dbReference type="AlphaFoldDB" id="A0AA39WK27"/>
<proteinExistence type="predicted"/>
<evidence type="ECO:0000313" key="1">
    <source>
        <dbReference type="EMBL" id="KAK0616854.1"/>
    </source>
</evidence>
<dbReference type="EMBL" id="JAULSU010000005">
    <property type="protein sequence ID" value="KAK0616854.1"/>
    <property type="molecule type" value="Genomic_DNA"/>
</dbReference>